<dbReference type="CDD" id="cd01347">
    <property type="entry name" value="ligand_gated_channel"/>
    <property type="match status" value="1"/>
</dbReference>
<dbReference type="RefSeq" id="WP_159980134.1">
    <property type="nucleotide sequence ID" value="NZ_BLIV01000008.1"/>
</dbReference>
<reference evidence="16 17" key="1">
    <citation type="submission" date="2019-12" db="EMBL/GenBank/DDBJ databases">
        <title>Roseobacter cerasinus sp. nov., isolated from seawater around aquaculture.</title>
        <authorList>
            <person name="Muramatsu S."/>
            <person name="Takabe Y."/>
            <person name="Mori K."/>
            <person name="Takaichi S."/>
            <person name="Hanada S."/>
        </authorList>
    </citation>
    <scope>NUCLEOTIDE SEQUENCE [LARGE SCALE GENOMIC DNA]</scope>
    <source>
        <strain evidence="16 17">AI77</strain>
    </source>
</reference>
<evidence type="ECO:0000256" key="5">
    <source>
        <dbReference type="ARBA" id="ARBA00022692"/>
    </source>
</evidence>
<keyword evidence="17" id="KW-1185">Reference proteome</keyword>
<evidence type="ECO:0000313" key="16">
    <source>
        <dbReference type="EMBL" id="GFE51932.1"/>
    </source>
</evidence>
<evidence type="ECO:0000259" key="15">
    <source>
        <dbReference type="Pfam" id="PF07715"/>
    </source>
</evidence>
<comment type="similarity">
    <text evidence="2 10 12">Belongs to the TonB-dependent receptor family.</text>
</comment>
<dbReference type="InterPro" id="IPR010917">
    <property type="entry name" value="TonB_rcpt_CS"/>
</dbReference>
<keyword evidence="4 10" id="KW-1134">Transmembrane beta strand</keyword>
<evidence type="ECO:0000256" key="4">
    <source>
        <dbReference type="ARBA" id="ARBA00022452"/>
    </source>
</evidence>
<evidence type="ECO:0000256" key="2">
    <source>
        <dbReference type="ARBA" id="ARBA00009810"/>
    </source>
</evidence>
<dbReference type="PANTHER" id="PTHR30069:SF41">
    <property type="entry name" value="HEME_HEMOPEXIN UTILIZATION PROTEIN C"/>
    <property type="match status" value="1"/>
</dbReference>
<dbReference type="InterPro" id="IPR000531">
    <property type="entry name" value="Beta-barrel_TonB"/>
</dbReference>
<keyword evidence="9 10" id="KW-0998">Cell outer membrane</keyword>
<dbReference type="GO" id="GO:0015344">
    <property type="term" value="F:siderophore uptake transmembrane transporter activity"/>
    <property type="evidence" value="ECO:0007669"/>
    <property type="project" value="TreeGrafter"/>
</dbReference>
<organism evidence="16 17">
    <name type="scientific">Roseobacter cerasinus</name>
    <dbReference type="NCBI Taxonomy" id="2602289"/>
    <lineage>
        <taxon>Bacteria</taxon>
        <taxon>Pseudomonadati</taxon>
        <taxon>Pseudomonadota</taxon>
        <taxon>Alphaproteobacteria</taxon>
        <taxon>Rhodobacterales</taxon>
        <taxon>Roseobacteraceae</taxon>
        <taxon>Roseobacter</taxon>
    </lineage>
</organism>
<dbReference type="NCBIfam" id="TIGR01786">
    <property type="entry name" value="TonB-hemlactrns"/>
    <property type="match status" value="1"/>
</dbReference>
<evidence type="ECO:0000256" key="6">
    <source>
        <dbReference type="ARBA" id="ARBA00022729"/>
    </source>
</evidence>
<evidence type="ECO:0000259" key="14">
    <source>
        <dbReference type="Pfam" id="PF00593"/>
    </source>
</evidence>
<evidence type="ECO:0000256" key="11">
    <source>
        <dbReference type="PROSITE-ProRule" id="PRU10144"/>
    </source>
</evidence>
<comment type="subcellular location">
    <subcellularLocation>
        <location evidence="1 10">Cell outer membrane</location>
        <topology evidence="1 10">Multi-pass membrane protein</topology>
    </subcellularLocation>
</comment>
<evidence type="ECO:0000256" key="8">
    <source>
        <dbReference type="ARBA" id="ARBA00023136"/>
    </source>
</evidence>
<keyword evidence="7 12" id="KW-0798">TonB box</keyword>
<dbReference type="NCBIfam" id="TIGR01785">
    <property type="entry name" value="TonB-hemin"/>
    <property type="match status" value="1"/>
</dbReference>
<dbReference type="SUPFAM" id="SSF56935">
    <property type="entry name" value="Porins"/>
    <property type="match status" value="1"/>
</dbReference>
<feature type="signal peptide" evidence="13">
    <location>
        <begin position="1"/>
        <end position="21"/>
    </location>
</feature>
<keyword evidence="5 10" id="KW-0812">Transmembrane</keyword>
<gene>
    <name evidence="16" type="primary">hmuA</name>
    <name evidence="16" type="ORF">So717_36850</name>
</gene>
<evidence type="ECO:0000256" key="7">
    <source>
        <dbReference type="ARBA" id="ARBA00023077"/>
    </source>
</evidence>
<dbReference type="Gene3D" id="2.40.170.20">
    <property type="entry name" value="TonB-dependent receptor, beta-barrel domain"/>
    <property type="match status" value="1"/>
</dbReference>
<dbReference type="OrthoDB" id="9796221at2"/>
<feature type="short sequence motif" description="TonB C-terminal box" evidence="11">
    <location>
        <begin position="662"/>
        <end position="679"/>
    </location>
</feature>
<evidence type="ECO:0000256" key="9">
    <source>
        <dbReference type="ARBA" id="ARBA00023237"/>
    </source>
</evidence>
<dbReference type="Proteomes" id="UP000436522">
    <property type="component" value="Unassembled WGS sequence"/>
</dbReference>
<comment type="caution">
    <text evidence="16">The sequence shown here is derived from an EMBL/GenBank/DDBJ whole genome shotgun (WGS) entry which is preliminary data.</text>
</comment>
<sequence>MQKGLLSGFVGIILASGSAQAQDAPFELQPVIVGTALRDDRDIRDTPVATSVISGEDLDRRQADTYEELIGDIPGVVIEGGPRGISQEPNIRGFQDEQVVLRFDGGRLNFNQAHRGRFFFDPDIVQRIEVVRGGGSTLFGSGAIGGVIAVETKDAADLLQPGQTTGARLRFGGSDNGDVLSPSATVYGDWGRFDALAFVGTRQFGTSLEDGDGNDILRSEIDSVNGLVKFGFEPNAEHRFELNLAYYDDEGVTPPNSNAASDPDEDVAREAEIFTGRLSWDWAPERSDLIDLSVLFYGNLLNISEDRLVDGRRDRTEYDTFGLEVVNRSSLDVGVPVDLVYGFEAVQDTQTGTRDGAPRTQFPDAEAETFGLFAEATVGVSDRWDVIAGARFDDYSRDVDDPSLEDVDERFFSPRIGVSFRPNETWQIYGNLARAYRAPTLTELYNDGEHFASDIFFPPFGPVRFVNNFVPNPDLEEERSTQVEFGARFERADIARPGDVLRFSANAYYAEVDNFIDTVVTGPDPTTFVPGFIFGTTTQRNVDAELYGIEAELDYDAGTWFGGLGLSIPRGKQSNGDALGSIPQERLVATLGYRPMSEVEVGLRATFASGQADVPDTASPGEAYRVLDVFGSWAPDNGPLEGAVLRAGIDNLLDEQYTIFPNDLAQPGRTLRLSVSYRF</sequence>
<keyword evidence="8 10" id="KW-0472">Membrane</keyword>
<keyword evidence="16" id="KW-0675">Receptor</keyword>
<proteinExistence type="inferred from homology"/>
<keyword evidence="6 13" id="KW-0732">Signal</keyword>
<dbReference type="AlphaFoldDB" id="A0A640VWC9"/>
<dbReference type="Gene3D" id="2.170.130.10">
    <property type="entry name" value="TonB-dependent receptor, plug domain"/>
    <property type="match status" value="1"/>
</dbReference>
<evidence type="ECO:0000256" key="12">
    <source>
        <dbReference type="RuleBase" id="RU003357"/>
    </source>
</evidence>
<dbReference type="PANTHER" id="PTHR30069">
    <property type="entry name" value="TONB-DEPENDENT OUTER MEMBRANE RECEPTOR"/>
    <property type="match status" value="1"/>
</dbReference>
<dbReference type="InterPro" id="IPR039426">
    <property type="entry name" value="TonB-dep_rcpt-like"/>
</dbReference>
<evidence type="ECO:0000256" key="1">
    <source>
        <dbReference type="ARBA" id="ARBA00004571"/>
    </source>
</evidence>
<dbReference type="PROSITE" id="PS01156">
    <property type="entry name" value="TONB_DEPENDENT_REC_2"/>
    <property type="match status" value="1"/>
</dbReference>
<dbReference type="InterPro" id="IPR012910">
    <property type="entry name" value="Plug_dom"/>
</dbReference>
<dbReference type="InterPro" id="IPR036942">
    <property type="entry name" value="Beta-barrel_TonB_sf"/>
</dbReference>
<dbReference type="InterPro" id="IPR037066">
    <property type="entry name" value="Plug_dom_sf"/>
</dbReference>
<dbReference type="Pfam" id="PF00593">
    <property type="entry name" value="TonB_dep_Rec_b-barrel"/>
    <property type="match status" value="1"/>
</dbReference>
<dbReference type="PROSITE" id="PS52016">
    <property type="entry name" value="TONB_DEPENDENT_REC_3"/>
    <property type="match status" value="1"/>
</dbReference>
<dbReference type="GO" id="GO:0009279">
    <property type="term" value="C:cell outer membrane"/>
    <property type="evidence" value="ECO:0007669"/>
    <property type="project" value="UniProtKB-SubCell"/>
</dbReference>
<dbReference type="GO" id="GO:0015232">
    <property type="term" value="F:heme transmembrane transporter activity"/>
    <property type="evidence" value="ECO:0007669"/>
    <property type="project" value="InterPro"/>
</dbReference>
<dbReference type="InterPro" id="IPR010949">
    <property type="entry name" value="TonB_Hb/transfer/lactofer_rcpt"/>
</dbReference>
<dbReference type="InterPro" id="IPR011276">
    <property type="entry name" value="TonB_haem/Hb_rcpt"/>
</dbReference>
<keyword evidence="3 10" id="KW-0813">Transport</keyword>
<name>A0A640VWC9_9RHOB</name>
<evidence type="ECO:0000313" key="17">
    <source>
        <dbReference type="Proteomes" id="UP000436522"/>
    </source>
</evidence>
<evidence type="ECO:0000256" key="13">
    <source>
        <dbReference type="SAM" id="SignalP"/>
    </source>
</evidence>
<evidence type="ECO:0000256" key="10">
    <source>
        <dbReference type="PROSITE-ProRule" id="PRU01360"/>
    </source>
</evidence>
<accession>A0A640VWC9</accession>
<protein>
    <submittedName>
        <fullName evidence="16">TonB-dependent receptor</fullName>
    </submittedName>
</protein>
<feature type="domain" description="TonB-dependent receptor plug" evidence="15">
    <location>
        <begin position="43"/>
        <end position="147"/>
    </location>
</feature>
<feature type="chain" id="PRO_5024832488" evidence="13">
    <location>
        <begin position="22"/>
        <end position="679"/>
    </location>
</feature>
<dbReference type="GO" id="GO:0044718">
    <property type="term" value="P:siderophore transmembrane transport"/>
    <property type="evidence" value="ECO:0007669"/>
    <property type="project" value="TreeGrafter"/>
</dbReference>
<dbReference type="Pfam" id="PF07715">
    <property type="entry name" value="Plug"/>
    <property type="match status" value="1"/>
</dbReference>
<evidence type="ECO:0000256" key="3">
    <source>
        <dbReference type="ARBA" id="ARBA00022448"/>
    </source>
</evidence>
<dbReference type="EMBL" id="BLIV01000008">
    <property type="protein sequence ID" value="GFE51932.1"/>
    <property type="molecule type" value="Genomic_DNA"/>
</dbReference>
<feature type="domain" description="TonB-dependent receptor-like beta-barrel" evidence="14">
    <location>
        <begin position="240"/>
        <end position="652"/>
    </location>
</feature>